<feature type="domain" description="Phosphatidic acid phosphatase type 2/haloperoxidase" evidence="2">
    <location>
        <begin position="175"/>
        <end position="293"/>
    </location>
</feature>
<evidence type="ECO:0000313" key="4">
    <source>
        <dbReference type="Proteomes" id="UP000042738"/>
    </source>
</evidence>
<dbReference type="SUPFAM" id="SSF48317">
    <property type="entry name" value="Acid phosphatase/Vanadium-dependent haloperoxidase"/>
    <property type="match status" value="1"/>
</dbReference>
<dbReference type="GeneID" id="93736739"/>
<organism evidence="3 4">
    <name type="scientific">Serratia symbiotica</name>
    <dbReference type="NCBI Taxonomy" id="138074"/>
    <lineage>
        <taxon>Bacteria</taxon>
        <taxon>Pseudomonadati</taxon>
        <taxon>Pseudomonadota</taxon>
        <taxon>Gammaproteobacteria</taxon>
        <taxon>Enterobacterales</taxon>
        <taxon>Yersiniaceae</taxon>
        <taxon>Serratia</taxon>
    </lineage>
</organism>
<dbReference type="InterPro" id="IPR000326">
    <property type="entry name" value="PAP2/HPO"/>
</dbReference>
<dbReference type="GO" id="GO:0003993">
    <property type="term" value="F:acid phosphatase activity"/>
    <property type="evidence" value="ECO:0007669"/>
    <property type="project" value="InterPro"/>
</dbReference>
<name>A0A068Z081_9GAMM</name>
<dbReference type="Pfam" id="PF01569">
    <property type="entry name" value="PAP2"/>
    <property type="match status" value="1"/>
</dbReference>
<gene>
    <name evidence="3" type="ORF">SYMBAF_09560</name>
</gene>
<accession>A0A068Z081</accession>
<dbReference type="AlphaFoldDB" id="A0A068Z081"/>
<dbReference type="RefSeq" id="WP_082026909.1">
    <property type="nucleotide sequence ID" value="NZ_CP050855.1"/>
</dbReference>
<feature type="chain" id="PRO_5030002329" evidence="1">
    <location>
        <begin position="24"/>
        <end position="441"/>
    </location>
</feature>
<dbReference type="Proteomes" id="UP000042738">
    <property type="component" value="Chromosome"/>
</dbReference>
<proteinExistence type="predicted"/>
<reference evidence="3 4" key="1">
    <citation type="journal article" date="2014" name="Genome Announc.">
        <title>Whole-Genome Sequence of Serratia symbiotica Strain CWBI-2.3T, a Free-Living Symbiont of the Black Bean Aphid Aphis fabae.</title>
        <authorList>
            <person name="Foray V."/>
            <person name="Grigorescu A.S."/>
            <person name="Sabri A."/>
            <person name="Haubruge E."/>
            <person name="Lognay G."/>
            <person name="Francis F."/>
            <person name="Fauconnier M.L."/>
            <person name="Hance T."/>
            <person name="Thonart P."/>
        </authorList>
    </citation>
    <scope>NUCLEOTIDE SEQUENCE [LARGE SCALE GENOMIC DNA]</scope>
    <source>
        <strain evidence="3">CWBI-2.3</strain>
    </source>
</reference>
<keyword evidence="1" id="KW-0732">Signal</keyword>
<dbReference type="CDD" id="cd03397">
    <property type="entry name" value="PAP2_acid_phosphatase"/>
    <property type="match status" value="1"/>
</dbReference>
<protein>
    <submittedName>
        <fullName evidence="3">Phosphatase PAP2 family protein</fullName>
    </submittedName>
</protein>
<evidence type="ECO:0000313" key="3">
    <source>
        <dbReference type="EMBL" id="QLH63127.1"/>
    </source>
</evidence>
<sequence>MRTRFTLLTATLLVSLSTQAKNAADLPQVAAMATETTMASSSTAFVALEKQLQHSLIDAIKGVRGTLTRSQLASAKQGKVLANKDWIQSAGYDFGKKDQQQAGIALLGAFSKLPAHTLQQNLAAVESINLSATDGLRQQALIDAEGQNYLFFLADALGPRLGQAFIRAYEKGELNKVAALIKASEVSTREAKKYFGYQRPFLIPDNRIHLVPDDAVVKDSHRYIADGGSFPSGHTNTGYTDALLLAEMVPERFVPLLDRAARYGYSRIVLGVHYPLDIIGSRMIAQRNVAHYLNDPQYRTLFKMAKTQLRMALEKECGMSLRACAQVPLKDDPYVVASMQTFYRFTLTYNLPAKRVSPAVMMVPQGAEMLLEAPLPHLSVAQRRQIMVKTALADGYPLSGNADQSFWQRLNLHDAVTTAYYPPANHPSVFTAGGSKTVKRL</sequence>
<dbReference type="InterPro" id="IPR036938">
    <property type="entry name" value="PAP2/HPO_sf"/>
</dbReference>
<dbReference type="SMART" id="SM00014">
    <property type="entry name" value="acidPPc"/>
    <property type="match status" value="1"/>
</dbReference>
<evidence type="ECO:0000259" key="2">
    <source>
        <dbReference type="SMART" id="SM00014"/>
    </source>
</evidence>
<feature type="signal peptide" evidence="1">
    <location>
        <begin position="1"/>
        <end position="23"/>
    </location>
</feature>
<dbReference type="InterPro" id="IPR001011">
    <property type="entry name" value="Acid_Pase_classA_bac"/>
</dbReference>
<dbReference type="STRING" id="138074.SYMBAF_20069"/>
<dbReference type="GO" id="GO:0030288">
    <property type="term" value="C:outer membrane-bounded periplasmic space"/>
    <property type="evidence" value="ECO:0007669"/>
    <property type="project" value="InterPro"/>
</dbReference>
<dbReference type="Gene3D" id="1.20.144.10">
    <property type="entry name" value="Phosphatidic acid phosphatase type 2/haloperoxidase"/>
    <property type="match status" value="1"/>
</dbReference>
<evidence type="ECO:0000256" key="1">
    <source>
        <dbReference type="SAM" id="SignalP"/>
    </source>
</evidence>
<dbReference type="EMBL" id="CP050855">
    <property type="protein sequence ID" value="QLH63127.1"/>
    <property type="molecule type" value="Genomic_DNA"/>
</dbReference>